<dbReference type="OrthoDB" id="4819250at2"/>
<dbReference type="Proteomes" id="UP000017746">
    <property type="component" value="Chromosome"/>
</dbReference>
<reference evidence="3 4" key="1">
    <citation type="journal article" date="2014" name="J. Biotechnol.">
        <title>Complete genome sequence of the actinobacterium Actinoplanes friuliensis HAG 010964, producer of the lipopeptide antibiotic friulimycin.</title>
        <authorList>
            <person name="Ruckert C."/>
            <person name="Szczepanowski R."/>
            <person name="Albersmeier A."/>
            <person name="Goesmann A."/>
            <person name="Fischer N."/>
            <person name="Steinkamper A."/>
            <person name="Puhler A."/>
            <person name="Biener R."/>
            <person name="Schwartz D."/>
            <person name="Kalinowski J."/>
        </authorList>
    </citation>
    <scope>NUCLEOTIDE SEQUENCE [LARGE SCALE GENOMIC DNA]</scope>
    <source>
        <strain evidence="3 4">DSM 7358</strain>
    </source>
</reference>
<dbReference type="AlphaFoldDB" id="U5VSV8"/>
<evidence type="ECO:0000313" key="4">
    <source>
        <dbReference type="Proteomes" id="UP000017746"/>
    </source>
</evidence>
<feature type="transmembrane region" description="Helical" evidence="2">
    <location>
        <begin position="291"/>
        <end position="312"/>
    </location>
</feature>
<dbReference type="eggNOG" id="ENOG5031V5W">
    <property type="taxonomic scope" value="Bacteria"/>
</dbReference>
<sequence>MVSAPSTPTTRRPGAHHKPPTTRSAPEWVRRLALGGAIALPYVLLAIFRGVGPDTPNAKLDRLGSEIKWGSSDLGFVRDMYPPLPSGIAGALPGGRLALGIAGALLAAFVLEFLITRLRRRQHPWWLIAPVIIGIGAMPVYARTAIDDLATFAGLAALIFAVAGLLEFTGLGDTGGGFRAGLALGIGVACDLNVAVYAVAIGVAAPLIARRRYQGIPYATQAAMLVLIFPACAALTGWAYLEWRFSGGAFHAVHLVGGGTDGLTATLLAIATSPVFLLSAVILLRQNAAAAVALAIPVLSLMISTGLGLTNGGGTDHIVLALIGAFTIAANPSLTVIRLYALAVVIQVGLGSVLA</sequence>
<feature type="transmembrane region" description="Helical" evidence="2">
    <location>
        <begin position="32"/>
        <end position="52"/>
    </location>
</feature>
<keyword evidence="4" id="KW-1185">Reference proteome</keyword>
<keyword evidence="2" id="KW-0472">Membrane</keyword>
<accession>U5VSV8</accession>
<dbReference type="RefSeq" id="WP_023357753.1">
    <property type="nucleotide sequence ID" value="NC_022657.1"/>
</dbReference>
<proteinExistence type="predicted"/>
<feature type="transmembrane region" description="Helical" evidence="2">
    <location>
        <begin position="318"/>
        <end position="341"/>
    </location>
</feature>
<keyword evidence="2" id="KW-0812">Transmembrane</keyword>
<feature type="region of interest" description="Disordered" evidence="1">
    <location>
        <begin position="1"/>
        <end position="24"/>
    </location>
</feature>
<feature type="transmembrane region" description="Helical" evidence="2">
    <location>
        <begin position="97"/>
        <end position="118"/>
    </location>
</feature>
<name>U5VSV8_9ACTN</name>
<feature type="transmembrane region" description="Helical" evidence="2">
    <location>
        <begin position="124"/>
        <end position="142"/>
    </location>
</feature>
<dbReference type="PATRIC" id="fig|1246995.3.peg.524"/>
<feature type="compositionally biased region" description="Polar residues" evidence="1">
    <location>
        <begin position="1"/>
        <end position="10"/>
    </location>
</feature>
<dbReference type="STRING" id="1246995.AFR_02605"/>
<keyword evidence="2" id="KW-1133">Transmembrane helix</keyword>
<dbReference type="EMBL" id="CP006272">
    <property type="protein sequence ID" value="AGZ38810.1"/>
    <property type="molecule type" value="Genomic_DNA"/>
</dbReference>
<dbReference type="HOGENOM" id="CLU_779936_0_0_11"/>
<gene>
    <name evidence="3" type="ORF">AFR_02605</name>
</gene>
<feature type="transmembrane region" description="Helical" evidence="2">
    <location>
        <begin position="263"/>
        <end position="284"/>
    </location>
</feature>
<evidence type="ECO:0000256" key="2">
    <source>
        <dbReference type="SAM" id="Phobius"/>
    </source>
</evidence>
<feature type="transmembrane region" description="Helical" evidence="2">
    <location>
        <begin position="180"/>
        <end position="209"/>
    </location>
</feature>
<protein>
    <submittedName>
        <fullName evidence="3">Uncharacterized protein</fullName>
    </submittedName>
</protein>
<feature type="transmembrane region" description="Helical" evidence="2">
    <location>
        <begin position="149"/>
        <end position="168"/>
    </location>
</feature>
<feature type="transmembrane region" description="Helical" evidence="2">
    <location>
        <begin position="221"/>
        <end position="241"/>
    </location>
</feature>
<evidence type="ECO:0000256" key="1">
    <source>
        <dbReference type="SAM" id="MobiDB-lite"/>
    </source>
</evidence>
<organism evidence="3 4">
    <name type="scientific">Actinoplanes friuliensis DSM 7358</name>
    <dbReference type="NCBI Taxonomy" id="1246995"/>
    <lineage>
        <taxon>Bacteria</taxon>
        <taxon>Bacillati</taxon>
        <taxon>Actinomycetota</taxon>
        <taxon>Actinomycetes</taxon>
        <taxon>Micromonosporales</taxon>
        <taxon>Micromonosporaceae</taxon>
        <taxon>Actinoplanes</taxon>
    </lineage>
</organism>
<evidence type="ECO:0000313" key="3">
    <source>
        <dbReference type="EMBL" id="AGZ38810.1"/>
    </source>
</evidence>
<dbReference type="KEGG" id="afs:AFR_02605"/>